<protein>
    <submittedName>
        <fullName evidence="1">Uncharacterized protein</fullName>
    </submittedName>
</protein>
<name>A0A1I1SN62_9LACO</name>
<dbReference type="EMBL" id="FOMN01000004">
    <property type="protein sequence ID" value="SFD44470.1"/>
    <property type="molecule type" value="Genomic_DNA"/>
</dbReference>
<dbReference type="AlphaFoldDB" id="A0A1I1SN62"/>
<organism evidence="1 2">
    <name type="scientific">Lactobacillus bombicola</name>
    <dbReference type="NCBI Taxonomy" id="1505723"/>
    <lineage>
        <taxon>Bacteria</taxon>
        <taxon>Bacillati</taxon>
        <taxon>Bacillota</taxon>
        <taxon>Bacilli</taxon>
        <taxon>Lactobacillales</taxon>
        <taxon>Lactobacillaceae</taxon>
        <taxon>Lactobacillus</taxon>
    </lineage>
</organism>
<reference evidence="2" key="1">
    <citation type="submission" date="2016-10" db="EMBL/GenBank/DDBJ databases">
        <authorList>
            <person name="Varghese N."/>
            <person name="Submissions S."/>
        </authorList>
    </citation>
    <scope>NUCLEOTIDE SEQUENCE [LARGE SCALE GENOMIC DNA]</scope>
    <source>
        <strain evidence="2">R-53102</strain>
    </source>
</reference>
<evidence type="ECO:0000313" key="1">
    <source>
        <dbReference type="EMBL" id="SFD44470.1"/>
    </source>
</evidence>
<gene>
    <name evidence="1" type="ORF">SAMN04487792_0867</name>
</gene>
<dbReference type="RefSeq" id="WP_090092993.1">
    <property type="nucleotide sequence ID" value="NZ_CBCRVU010000001.1"/>
</dbReference>
<dbReference type="Proteomes" id="UP000199599">
    <property type="component" value="Unassembled WGS sequence"/>
</dbReference>
<accession>A0A1I1SN62</accession>
<sequence length="61" mass="7042">MFYDKSKGAKSRYGAIMYIDDGKNVIHGWYLTDDYLDTPHEIPRKNFNGNLGDFIEKVILG</sequence>
<proteinExistence type="predicted"/>
<evidence type="ECO:0000313" key="2">
    <source>
        <dbReference type="Proteomes" id="UP000199599"/>
    </source>
</evidence>